<evidence type="ECO:0000313" key="1">
    <source>
        <dbReference type="EMBL" id="KXG20886.1"/>
    </source>
</evidence>
<reference evidence="2" key="2">
    <citation type="journal article" date="2018" name="Plant J.">
        <title>The Sorghum bicolor reference genome: improved assembly, gene annotations, a transcriptome atlas, and signatures of genome organization.</title>
        <authorList>
            <person name="McCormick R.F."/>
            <person name="Truong S.K."/>
            <person name="Sreedasyam A."/>
            <person name="Jenkins J."/>
            <person name="Shu S."/>
            <person name="Sims D."/>
            <person name="Kennedy M."/>
            <person name="Amirebrahimi M."/>
            <person name="Weers B.D."/>
            <person name="McKinley B."/>
            <person name="Mattison A."/>
            <person name="Morishige D.T."/>
            <person name="Grimwood J."/>
            <person name="Schmutz J."/>
            <person name="Mullet J.E."/>
        </authorList>
    </citation>
    <scope>NUCLEOTIDE SEQUENCE [LARGE SCALE GENOMIC DNA]</scope>
    <source>
        <strain evidence="2">cv. BTx623</strain>
    </source>
</reference>
<dbReference type="InParanoid" id="A0A194YMR5"/>
<evidence type="ECO:0000313" key="2">
    <source>
        <dbReference type="Proteomes" id="UP000000768"/>
    </source>
</evidence>
<dbReference type="EMBL" id="CM000769">
    <property type="protein sequence ID" value="KXG20886.1"/>
    <property type="molecule type" value="Genomic_DNA"/>
</dbReference>
<protein>
    <submittedName>
        <fullName evidence="1">Uncharacterized protein</fullName>
    </submittedName>
</protein>
<keyword evidence="2" id="KW-1185">Reference proteome</keyword>
<gene>
    <name evidence="1" type="ORF">SORBI_3010G266400</name>
</gene>
<organism evidence="1 2">
    <name type="scientific">Sorghum bicolor</name>
    <name type="common">Sorghum</name>
    <name type="synonym">Sorghum vulgare</name>
    <dbReference type="NCBI Taxonomy" id="4558"/>
    <lineage>
        <taxon>Eukaryota</taxon>
        <taxon>Viridiplantae</taxon>
        <taxon>Streptophyta</taxon>
        <taxon>Embryophyta</taxon>
        <taxon>Tracheophyta</taxon>
        <taxon>Spermatophyta</taxon>
        <taxon>Magnoliopsida</taxon>
        <taxon>Liliopsida</taxon>
        <taxon>Poales</taxon>
        <taxon>Poaceae</taxon>
        <taxon>PACMAD clade</taxon>
        <taxon>Panicoideae</taxon>
        <taxon>Andropogonodae</taxon>
        <taxon>Andropogoneae</taxon>
        <taxon>Sorghinae</taxon>
        <taxon>Sorghum</taxon>
    </lineage>
</organism>
<accession>A0A194YMR5</accession>
<reference evidence="1 2" key="1">
    <citation type="journal article" date="2009" name="Nature">
        <title>The Sorghum bicolor genome and the diversification of grasses.</title>
        <authorList>
            <person name="Paterson A.H."/>
            <person name="Bowers J.E."/>
            <person name="Bruggmann R."/>
            <person name="Dubchak I."/>
            <person name="Grimwood J."/>
            <person name="Gundlach H."/>
            <person name="Haberer G."/>
            <person name="Hellsten U."/>
            <person name="Mitros T."/>
            <person name="Poliakov A."/>
            <person name="Schmutz J."/>
            <person name="Spannagl M."/>
            <person name="Tang H."/>
            <person name="Wang X."/>
            <person name="Wicker T."/>
            <person name="Bharti A.K."/>
            <person name="Chapman J."/>
            <person name="Feltus F.A."/>
            <person name="Gowik U."/>
            <person name="Grigoriev I.V."/>
            <person name="Lyons E."/>
            <person name="Maher C.A."/>
            <person name="Martis M."/>
            <person name="Narechania A."/>
            <person name="Otillar R.P."/>
            <person name="Penning B.W."/>
            <person name="Salamov A.A."/>
            <person name="Wang Y."/>
            <person name="Zhang L."/>
            <person name="Carpita N.C."/>
            <person name="Freeling M."/>
            <person name="Gingle A.R."/>
            <person name="Hash C.T."/>
            <person name="Keller B."/>
            <person name="Klein P."/>
            <person name="Kresovich S."/>
            <person name="McCann M.C."/>
            <person name="Ming R."/>
            <person name="Peterson D.G."/>
            <person name="Mehboob-ur-Rahman"/>
            <person name="Ware D."/>
            <person name="Westhoff P."/>
            <person name="Mayer K.F."/>
            <person name="Messing J."/>
            <person name="Rokhsar D.S."/>
        </authorList>
    </citation>
    <scope>NUCLEOTIDE SEQUENCE [LARGE SCALE GENOMIC DNA]</scope>
    <source>
        <strain evidence="2">cv. BTx623</strain>
    </source>
</reference>
<dbReference type="Gramene" id="KXG20886">
    <property type="protein sequence ID" value="KXG20886"/>
    <property type="gene ID" value="SORBI_3010G266400"/>
</dbReference>
<dbReference type="AlphaFoldDB" id="A0A194YMR5"/>
<dbReference type="Proteomes" id="UP000000768">
    <property type="component" value="Chromosome 10"/>
</dbReference>
<sequence>MSSSASEFKIPPTNIEFKHHQTPNLLSFFPQEGNQVNFRRCYRLNRNPSIKVGAKQASESWKTSNTARLVAEAAASAS</sequence>
<proteinExistence type="predicted"/>
<name>A0A194YMR5_SORBI</name>